<evidence type="ECO:0000256" key="7">
    <source>
        <dbReference type="ARBA" id="ARBA00023049"/>
    </source>
</evidence>
<dbReference type="InterPro" id="IPR024079">
    <property type="entry name" value="MetalloPept_cat_dom_sf"/>
</dbReference>
<dbReference type="GO" id="GO:0005886">
    <property type="term" value="C:plasma membrane"/>
    <property type="evidence" value="ECO:0007669"/>
    <property type="project" value="TreeGrafter"/>
</dbReference>
<comment type="caution">
    <text evidence="10">The sequence shown here is derived from an EMBL/GenBank/DDBJ whole genome shotgun (WGS) entry which is preliminary data.</text>
</comment>
<comment type="similarity">
    <text evidence="2">Belongs to the peptidase M13 family.</text>
</comment>
<dbReference type="STRING" id="1423778.FC70_GL001140"/>
<evidence type="ECO:0000313" key="10">
    <source>
        <dbReference type="EMBL" id="KRL55539.1"/>
    </source>
</evidence>
<reference evidence="10 11" key="1">
    <citation type="journal article" date="2015" name="Genome Announc.">
        <title>Expanding the biotechnology potential of lactobacilli through comparative genomics of 213 strains and associated genera.</title>
        <authorList>
            <person name="Sun Z."/>
            <person name="Harris H.M."/>
            <person name="McCann A."/>
            <person name="Guo C."/>
            <person name="Argimon S."/>
            <person name="Zhang W."/>
            <person name="Yang X."/>
            <person name="Jeffery I.B."/>
            <person name="Cooney J.C."/>
            <person name="Kagawa T.F."/>
            <person name="Liu W."/>
            <person name="Song Y."/>
            <person name="Salvetti E."/>
            <person name="Wrobel A."/>
            <person name="Rasinkangas P."/>
            <person name="Parkhill J."/>
            <person name="Rea M.C."/>
            <person name="O'Sullivan O."/>
            <person name="Ritari J."/>
            <person name="Douillard F.P."/>
            <person name="Paul Ross R."/>
            <person name="Yang R."/>
            <person name="Briner A.E."/>
            <person name="Felis G.E."/>
            <person name="de Vos W.M."/>
            <person name="Barrangou R."/>
            <person name="Klaenhammer T.R."/>
            <person name="Caufield P.W."/>
            <person name="Cui Y."/>
            <person name="Zhang H."/>
            <person name="O'Toole P.W."/>
        </authorList>
    </citation>
    <scope>NUCLEOTIDE SEQUENCE [LARGE SCALE GENOMIC DNA]</scope>
    <source>
        <strain evidence="10 11">DSM 15707</strain>
    </source>
</reference>
<dbReference type="GO" id="GO:0004222">
    <property type="term" value="F:metalloendopeptidase activity"/>
    <property type="evidence" value="ECO:0007669"/>
    <property type="project" value="InterPro"/>
</dbReference>
<keyword evidence="7" id="KW-0482">Metalloprotease</keyword>
<dbReference type="GO" id="GO:0046872">
    <property type="term" value="F:metal ion binding"/>
    <property type="evidence" value="ECO:0007669"/>
    <property type="project" value="UniProtKB-KW"/>
</dbReference>
<protein>
    <submittedName>
        <fullName evidence="10">Endopeptidase O</fullName>
    </submittedName>
</protein>
<dbReference type="Pfam" id="PF05649">
    <property type="entry name" value="Peptidase_M13_N"/>
    <property type="match status" value="1"/>
</dbReference>
<feature type="domain" description="Peptidase M13 C-terminal" evidence="8">
    <location>
        <begin position="439"/>
        <end position="629"/>
    </location>
</feature>
<keyword evidence="11" id="KW-1185">Reference proteome</keyword>
<dbReference type="EMBL" id="AZFE01000031">
    <property type="protein sequence ID" value="KRL55539.1"/>
    <property type="molecule type" value="Genomic_DNA"/>
</dbReference>
<dbReference type="OrthoDB" id="9775677at2"/>
<comment type="cofactor">
    <cofactor evidence="1">
        <name>Zn(2+)</name>
        <dbReference type="ChEBI" id="CHEBI:29105"/>
    </cofactor>
</comment>
<sequence>MTVKQEQIKDDLYKAVNGEWIKTAKIPADKPATGGFNDLVDEIDQLMMNDFDGFVEQKSATGALGQSVKLYQLAADFNRRENEGSAPLKSVLSRIESLTSFVDYQNNWADFILSGLPSPISFDIDADMKNATMNALFAAAPGLILPDKTYYESDNPQKESLLQVYRSMMEKLLQGVGYDATKATEIIDQAVAFDALLVPNVKSAEESADYSKMYNPQTFTEFTAHTQAIDLGIVVKGIISAEPEKIIVTEPKYFEAISDILTASHFAEFKGWMIAKTVSGLAGYLTDELRGIGGEYSRTLSGSQEPMNQRKYAYYLAKGEFDQVVGDYYGRKYFGETAKNDVHQMVEKMISVYQSRLTNNTWLSPATREKAVLKLSKLGIQVGYPDKVDSLYDRLMVDETKPLLTNLLAFTKIETEDVFSRWNQPVERDRWEMSAATVNAYYHPFKNIIVFPAAILQAPFYSIKQSSSENYGGIGAVIAHEISHAFDNNGSLFDEYGNLNNWWTKEDSNQFKNKAQQMIDQFDGIEFAGQKVNGKLTVSENIADAGGLSCALEAAKAESDVDIAAFFVNWTTIWRMKATEQYMQLLLSVDVHAPAKLRANIQVKNLDEFYSTFNVKSGDAMFLAEDQRVKIW</sequence>
<dbReference type="Pfam" id="PF01431">
    <property type="entry name" value="Peptidase_M13"/>
    <property type="match status" value="1"/>
</dbReference>
<dbReference type="PROSITE" id="PS51885">
    <property type="entry name" value="NEPRILYSIN"/>
    <property type="match status" value="1"/>
</dbReference>
<dbReference type="RefSeq" id="WP_057890078.1">
    <property type="nucleotide sequence ID" value="NZ_AZFE01000031.1"/>
</dbReference>
<dbReference type="SUPFAM" id="SSF55486">
    <property type="entry name" value="Metalloproteases ('zincins'), catalytic domain"/>
    <property type="match status" value="1"/>
</dbReference>
<keyword evidence="3" id="KW-0645">Protease</keyword>
<dbReference type="InterPro" id="IPR018497">
    <property type="entry name" value="Peptidase_M13_C"/>
</dbReference>
<evidence type="ECO:0000256" key="1">
    <source>
        <dbReference type="ARBA" id="ARBA00001947"/>
    </source>
</evidence>
<dbReference type="PANTHER" id="PTHR11733">
    <property type="entry name" value="ZINC METALLOPROTEASE FAMILY M13 NEPRILYSIN-RELATED"/>
    <property type="match status" value="1"/>
</dbReference>
<dbReference type="CDD" id="cd08662">
    <property type="entry name" value="M13"/>
    <property type="match status" value="1"/>
</dbReference>
<dbReference type="InterPro" id="IPR000718">
    <property type="entry name" value="Peptidase_M13"/>
</dbReference>
<dbReference type="PRINTS" id="PR00786">
    <property type="entry name" value="NEPRILYSIN"/>
</dbReference>
<evidence type="ECO:0000259" key="9">
    <source>
        <dbReference type="Pfam" id="PF05649"/>
    </source>
</evidence>
<evidence type="ECO:0000256" key="3">
    <source>
        <dbReference type="ARBA" id="ARBA00022670"/>
    </source>
</evidence>
<dbReference type="PANTHER" id="PTHR11733:SF167">
    <property type="entry name" value="FI17812P1-RELATED"/>
    <property type="match status" value="1"/>
</dbReference>
<dbReference type="KEGG" id="lol:LACOL_0165"/>
<keyword evidence="5" id="KW-0378">Hydrolase</keyword>
<dbReference type="PATRIC" id="fig|1423778.4.peg.1174"/>
<organism evidence="10 11">
    <name type="scientific">Paucilactobacillus oligofermentans DSM 15707 = LMG 22743</name>
    <dbReference type="NCBI Taxonomy" id="1423778"/>
    <lineage>
        <taxon>Bacteria</taxon>
        <taxon>Bacillati</taxon>
        <taxon>Bacillota</taxon>
        <taxon>Bacilli</taxon>
        <taxon>Lactobacillales</taxon>
        <taxon>Lactobacillaceae</taxon>
        <taxon>Paucilactobacillus</taxon>
    </lineage>
</organism>
<feature type="domain" description="Peptidase M13 N-terminal" evidence="9">
    <location>
        <begin position="9"/>
        <end position="385"/>
    </location>
</feature>
<dbReference type="InterPro" id="IPR042089">
    <property type="entry name" value="Peptidase_M13_dom_2"/>
</dbReference>
<evidence type="ECO:0000259" key="8">
    <source>
        <dbReference type="Pfam" id="PF01431"/>
    </source>
</evidence>
<evidence type="ECO:0000256" key="5">
    <source>
        <dbReference type="ARBA" id="ARBA00022801"/>
    </source>
</evidence>
<dbReference type="Gene3D" id="1.10.1380.10">
    <property type="entry name" value="Neutral endopeptidase , domain2"/>
    <property type="match status" value="1"/>
</dbReference>
<dbReference type="Proteomes" id="UP000051697">
    <property type="component" value="Unassembled WGS sequence"/>
</dbReference>
<accession>A0A0R1RQ64</accession>
<evidence type="ECO:0000256" key="2">
    <source>
        <dbReference type="ARBA" id="ARBA00007357"/>
    </source>
</evidence>
<keyword evidence="4" id="KW-0479">Metal-binding</keyword>
<dbReference type="GO" id="GO:0016485">
    <property type="term" value="P:protein processing"/>
    <property type="evidence" value="ECO:0007669"/>
    <property type="project" value="TreeGrafter"/>
</dbReference>
<name>A0A0R1RQ64_9LACO</name>
<evidence type="ECO:0000256" key="4">
    <source>
        <dbReference type="ARBA" id="ARBA00022723"/>
    </source>
</evidence>
<dbReference type="InterPro" id="IPR008753">
    <property type="entry name" value="Peptidase_M13_N"/>
</dbReference>
<evidence type="ECO:0000313" key="11">
    <source>
        <dbReference type="Proteomes" id="UP000051697"/>
    </source>
</evidence>
<evidence type="ECO:0000256" key="6">
    <source>
        <dbReference type="ARBA" id="ARBA00022833"/>
    </source>
</evidence>
<keyword evidence="6" id="KW-0862">Zinc</keyword>
<proteinExistence type="inferred from homology"/>
<dbReference type="AlphaFoldDB" id="A0A0R1RQ64"/>
<dbReference type="Gene3D" id="3.40.390.10">
    <property type="entry name" value="Collagenase (Catalytic Domain)"/>
    <property type="match status" value="1"/>
</dbReference>
<gene>
    <name evidence="10" type="ORF">FC70_GL001140</name>
</gene>